<evidence type="ECO:0000313" key="2">
    <source>
        <dbReference type="EMBL" id="OCH87829.1"/>
    </source>
</evidence>
<keyword evidence="1" id="KW-0812">Transmembrane</keyword>
<evidence type="ECO:0000256" key="1">
    <source>
        <dbReference type="SAM" id="Phobius"/>
    </source>
</evidence>
<protein>
    <submittedName>
        <fullName evidence="2">Uncharacterized protein</fullName>
    </submittedName>
</protein>
<sequence>MRAGKVIISILCRIAIVAVVLLSYCYSVLLSIPTLWAVGQAPFRTFVESSPVFKIFFWGLGAAPIRPFLEGGKSRLACDYPSADLFVVLGISTLYRGVVG</sequence>
<keyword evidence="1" id="KW-0472">Membrane</keyword>
<reference evidence="2 3" key="1">
    <citation type="submission" date="2016-07" db="EMBL/GenBank/DDBJ databases">
        <title>Draft genome of the white-rot fungus Obba rivulosa 3A-2.</title>
        <authorList>
            <consortium name="DOE Joint Genome Institute"/>
            <person name="Miettinen O."/>
            <person name="Riley R."/>
            <person name="Acob R."/>
            <person name="Barry K."/>
            <person name="Cullen D."/>
            <person name="De Vries R."/>
            <person name="Hainaut M."/>
            <person name="Hatakka A."/>
            <person name="Henrissat B."/>
            <person name="Hilden K."/>
            <person name="Kuo R."/>
            <person name="Labutti K."/>
            <person name="Lipzen A."/>
            <person name="Makela M.R."/>
            <person name="Sandor L."/>
            <person name="Spatafora J.W."/>
            <person name="Grigoriev I.V."/>
            <person name="Hibbett D.S."/>
        </authorList>
    </citation>
    <scope>NUCLEOTIDE SEQUENCE [LARGE SCALE GENOMIC DNA]</scope>
    <source>
        <strain evidence="2 3">3A-2</strain>
    </source>
</reference>
<proteinExistence type="predicted"/>
<gene>
    <name evidence="2" type="ORF">OBBRIDRAFT_128782</name>
</gene>
<feature type="transmembrane region" description="Helical" evidence="1">
    <location>
        <begin position="7"/>
        <end position="32"/>
    </location>
</feature>
<name>A0A8E2AR65_9APHY</name>
<dbReference type="EMBL" id="KV722471">
    <property type="protein sequence ID" value="OCH87829.1"/>
    <property type="molecule type" value="Genomic_DNA"/>
</dbReference>
<organism evidence="2 3">
    <name type="scientific">Obba rivulosa</name>
    <dbReference type="NCBI Taxonomy" id="1052685"/>
    <lineage>
        <taxon>Eukaryota</taxon>
        <taxon>Fungi</taxon>
        <taxon>Dikarya</taxon>
        <taxon>Basidiomycota</taxon>
        <taxon>Agaricomycotina</taxon>
        <taxon>Agaricomycetes</taxon>
        <taxon>Polyporales</taxon>
        <taxon>Gelatoporiaceae</taxon>
        <taxon>Obba</taxon>
    </lineage>
</organism>
<accession>A0A8E2AR65</accession>
<keyword evidence="3" id="KW-1185">Reference proteome</keyword>
<evidence type="ECO:0000313" key="3">
    <source>
        <dbReference type="Proteomes" id="UP000250043"/>
    </source>
</evidence>
<dbReference type="Proteomes" id="UP000250043">
    <property type="component" value="Unassembled WGS sequence"/>
</dbReference>
<dbReference type="AlphaFoldDB" id="A0A8E2AR65"/>
<keyword evidence="1" id="KW-1133">Transmembrane helix</keyword>